<evidence type="ECO:0000256" key="1">
    <source>
        <dbReference type="SAM" id="Phobius"/>
    </source>
</evidence>
<organism evidence="3 4">
    <name type="scientific">Plakobranchus ocellatus</name>
    <dbReference type="NCBI Taxonomy" id="259542"/>
    <lineage>
        <taxon>Eukaryota</taxon>
        <taxon>Metazoa</taxon>
        <taxon>Spiralia</taxon>
        <taxon>Lophotrochozoa</taxon>
        <taxon>Mollusca</taxon>
        <taxon>Gastropoda</taxon>
        <taxon>Heterobranchia</taxon>
        <taxon>Euthyneura</taxon>
        <taxon>Panpulmonata</taxon>
        <taxon>Sacoglossa</taxon>
        <taxon>Placobranchoidea</taxon>
        <taxon>Plakobranchidae</taxon>
        <taxon>Plakobranchus</taxon>
    </lineage>
</organism>
<dbReference type="AlphaFoldDB" id="A0AAV3XTB2"/>
<comment type="caution">
    <text evidence="3">The sequence shown here is derived from an EMBL/GenBank/DDBJ whole genome shotgun (WGS) entry which is preliminary data.</text>
</comment>
<feature type="signal peptide" evidence="2">
    <location>
        <begin position="1"/>
        <end position="20"/>
    </location>
</feature>
<evidence type="ECO:0000256" key="2">
    <source>
        <dbReference type="SAM" id="SignalP"/>
    </source>
</evidence>
<sequence length="110" mass="12473">MKFRTAVAILLAITALTVHMYQPGPFAGLSVTWRLYLCTGLIGVSILLLWSTVPKRRVDPRGKAVFITGKLPGRKSRAWGNWLKNDFEIVSLMFIMQLLAVWNFHWNKAG</sequence>
<keyword evidence="1" id="KW-0812">Transmembrane</keyword>
<evidence type="ECO:0000313" key="3">
    <source>
        <dbReference type="EMBL" id="GFN78425.1"/>
    </source>
</evidence>
<feature type="transmembrane region" description="Helical" evidence="1">
    <location>
        <begin position="87"/>
        <end position="106"/>
    </location>
</feature>
<proteinExistence type="predicted"/>
<evidence type="ECO:0000313" key="4">
    <source>
        <dbReference type="Proteomes" id="UP000735302"/>
    </source>
</evidence>
<dbReference type="EMBL" id="BLXT01000588">
    <property type="protein sequence ID" value="GFN78425.1"/>
    <property type="molecule type" value="Genomic_DNA"/>
</dbReference>
<feature type="transmembrane region" description="Helical" evidence="1">
    <location>
        <begin position="33"/>
        <end position="53"/>
    </location>
</feature>
<dbReference type="Proteomes" id="UP000735302">
    <property type="component" value="Unassembled WGS sequence"/>
</dbReference>
<keyword evidence="1" id="KW-0472">Membrane</keyword>
<accession>A0AAV3XTB2</accession>
<name>A0AAV3XTB2_9GAST</name>
<protein>
    <submittedName>
        <fullName evidence="3">Uncharacterized protein</fullName>
    </submittedName>
</protein>
<gene>
    <name evidence="3" type="ORF">PoB_000493100</name>
</gene>
<reference evidence="3 4" key="1">
    <citation type="journal article" date="2021" name="Elife">
        <title>Chloroplast acquisition without the gene transfer in kleptoplastic sea slugs, Plakobranchus ocellatus.</title>
        <authorList>
            <person name="Maeda T."/>
            <person name="Takahashi S."/>
            <person name="Yoshida T."/>
            <person name="Shimamura S."/>
            <person name="Takaki Y."/>
            <person name="Nagai Y."/>
            <person name="Toyoda A."/>
            <person name="Suzuki Y."/>
            <person name="Arimoto A."/>
            <person name="Ishii H."/>
            <person name="Satoh N."/>
            <person name="Nishiyama T."/>
            <person name="Hasebe M."/>
            <person name="Maruyama T."/>
            <person name="Minagawa J."/>
            <person name="Obokata J."/>
            <person name="Shigenobu S."/>
        </authorList>
    </citation>
    <scope>NUCLEOTIDE SEQUENCE [LARGE SCALE GENOMIC DNA]</scope>
</reference>
<keyword evidence="4" id="KW-1185">Reference proteome</keyword>
<keyword evidence="2" id="KW-0732">Signal</keyword>
<feature type="chain" id="PRO_5043349060" evidence="2">
    <location>
        <begin position="21"/>
        <end position="110"/>
    </location>
</feature>
<keyword evidence="1" id="KW-1133">Transmembrane helix</keyword>